<dbReference type="InterPro" id="IPR016039">
    <property type="entry name" value="Thiolase-like"/>
</dbReference>
<accession>A0A1Q3ABF3</accession>
<dbReference type="InterPro" id="IPR000794">
    <property type="entry name" value="Beta-ketoacyl_synthase"/>
</dbReference>
<evidence type="ECO:0000256" key="6">
    <source>
        <dbReference type="ARBA" id="ARBA00023160"/>
    </source>
</evidence>
<dbReference type="CDD" id="cd00834">
    <property type="entry name" value="KAS_I_II"/>
    <property type="match status" value="1"/>
</dbReference>
<gene>
    <name evidence="13" type="ORF">ZYGR_0AI03390</name>
</gene>
<evidence type="ECO:0000256" key="9">
    <source>
        <dbReference type="PIRNR" id="PIRNR000447"/>
    </source>
</evidence>
<dbReference type="Proteomes" id="UP000187013">
    <property type="component" value="Unassembled WGS sequence"/>
</dbReference>
<keyword evidence="3 9" id="KW-0808">Transferase</keyword>
<dbReference type="PANTHER" id="PTHR11712">
    <property type="entry name" value="POLYKETIDE SYNTHASE-RELATED"/>
    <property type="match status" value="1"/>
</dbReference>
<evidence type="ECO:0000256" key="10">
    <source>
        <dbReference type="PIRSR" id="PIRSR000447-1"/>
    </source>
</evidence>
<comment type="catalytic activity">
    <reaction evidence="8">
        <text>a fatty acyl-[ACP] + malonyl-[ACP] + H(+) = a 3-oxoacyl-[ACP] + holo-[ACP] + CO2</text>
        <dbReference type="Rhea" id="RHEA:22836"/>
        <dbReference type="Rhea" id="RHEA-COMP:9623"/>
        <dbReference type="Rhea" id="RHEA-COMP:9685"/>
        <dbReference type="Rhea" id="RHEA-COMP:9916"/>
        <dbReference type="Rhea" id="RHEA-COMP:14125"/>
        <dbReference type="ChEBI" id="CHEBI:15378"/>
        <dbReference type="ChEBI" id="CHEBI:16526"/>
        <dbReference type="ChEBI" id="CHEBI:64479"/>
        <dbReference type="ChEBI" id="CHEBI:78449"/>
        <dbReference type="ChEBI" id="CHEBI:78776"/>
        <dbReference type="ChEBI" id="CHEBI:138651"/>
        <dbReference type="EC" id="2.3.1.41"/>
    </reaction>
</comment>
<name>A0A1Q3ABF3_ZYGRO</name>
<evidence type="ECO:0000256" key="2">
    <source>
        <dbReference type="ARBA" id="ARBA00022516"/>
    </source>
</evidence>
<dbReference type="EMBL" id="BDGX01000035">
    <property type="protein sequence ID" value="GAV53057.1"/>
    <property type="molecule type" value="Genomic_DNA"/>
</dbReference>
<comment type="similarity">
    <text evidence="1 9 11">Belongs to the thiolase-like superfamily. Beta-ketoacyl-ACP synthases family.</text>
</comment>
<dbReference type="Gene3D" id="3.40.47.10">
    <property type="match status" value="1"/>
</dbReference>
<dbReference type="FunFam" id="3.40.47.10:FF:000009">
    <property type="entry name" value="3-oxoacyl-[acyl-carrier-protein] synthase 2"/>
    <property type="match status" value="1"/>
</dbReference>
<reference evidence="13 14" key="1">
    <citation type="submission" date="2016-08" db="EMBL/GenBank/DDBJ databases">
        <title>Draft genome sequence of allopolyploid Zygosaccharomyces rouxii.</title>
        <authorList>
            <person name="Watanabe J."/>
            <person name="Uehara K."/>
            <person name="Mogi Y."/>
            <person name="Tsukioka Y."/>
        </authorList>
    </citation>
    <scope>NUCLEOTIDE SEQUENCE [LARGE SCALE GENOMIC DNA]</scope>
    <source>
        <strain evidence="13 14">NBRC 110957</strain>
    </source>
</reference>
<feature type="domain" description="Ketosynthase family 3 (KS3)" evidence="12">
    <location>
        <begin position="1"/>
        <end position="436"/>
    </location>
</feature>
<dbReference type="Pfam" id="PF00109">
    <property type="entry name" value="ketoacyl-synt"/>
    <property type="match status" value="1"/>
</dbReference>
<keyword evidence="2 9" id="KW-0444">Lipid biosynthesis</keyword>
<dbReference type="SUPFAM" id="SSF53901">
    <property type="entry name" value="Thiolase-like"/>
    <property type="match status" value="2"/>
</dbReference>
<evidence type="ECO:0000256" key="3">
    <source>
        <dbReference type="ARBA" id="ARBA00022679"/>
    </source>
</evidence>
<evidence type="ECO:0000256" key="11">
    <source>
        <dbReference type="RuleBase" id="RU003694"/>
    </source>
</evidence>
<keyword evidence="7" id="KW-0012">Acyltransferase</keyword>
<protein>
    <recommendedName>
        <fullName evidence="9">3-oxoacyl-[acyl-carrier-protein] synthase</fullName>
    </recommendedName>
</protein>
<evidence type="ECO:0000256" key="8">
    <source>
        <dbReference type="ARBA" id="ARBA00049541"/>
    </source>
</evidence>
<evidence type="ECO:0000256" key="4">
    <source>
        <dbReference type="ARBA" id="ARBA00022832"/>
    </source>
</evidence>
<dbReference type="Pfam" id="PF02801">
    <property type="entry name" value="Ketoacyl-synt_C"/>
    <property type="match status" value="1"/>
</dbReference>
<dbReference type="PIRSF" id="PIRSF000447">
    <property type="entry name" value="KAS_II"/>
    <property type="match status" value="1"/>
</dbReference>
<organism evidence="13 14">
    <name type="scientific">Zygosaccharomyces rouxii</name>
    <dbReference type="NCBI Taxonomy" id="4956"/>
    <lineage>
        <taxon>Eukaryota</taxon>
        <taxon>Fungi</taxon>
        <taxon>Dikarya</taxon>
        <taxon>Ascomycota</taxon>
        <taxon>Saccharomycotina</taxon>
        <taxon>Saccharomycetes</taxon>
        <taxon>Saccharomycetales</taxon>
        <taxon>Saccharomycetaceae</taxon>
        <taxon>Zygosaccharomyces</taxon>
    </lineage>
</organism>
<evidence type="ECO:0000313" key="13">
    <source>
        <dbReference type="EMBL" id="GAV53057.1"/>
    </source>
</evidence>
<evidence type="ECO:0000256" key="1">
    <source>
        <dbReference type="ARBA" id="ARBA00008467"/>
    </source>
</evidence>
<feature type="active site" description="For beta-ketoacyl synthase activity" evidence="10">
    <location>
        <position position="183"/>
    </location>
</feature>
<dbReference type="InterPro" id="IPR014030">
    <property type="entry name" value="Ketoacyl_synth_N"/>
</dbReference>
<proteinExistence type="inferred from homology"/>
<dbReference type="PROSITE" id="PS52004">
    <property type="entry name" value="KS3_2"/>
    <property type="match status" value="1"/>
</dbReference>
<dbReference type="OrthoDB" id="5334845at2759"/>
<dbReference type="AlphaFoldDB" id="A0A1Q3ABF3"/>
<dbReference type="InterPro" id="IPR014031">
    <property type="entry name" value="Ketoacyl_synth_C"/>
</dbReference>
<dbReference type="InterPro" id="IPR020841">
    <property type="entry name" value="PKS_Beta-ketoAc_synthase_dom"/>
</dbReference>
<sequence length="439" mass="46973">MRRVVVTGLGCVTPLGNCVRESWANLLNSKSGIVPIAQLENYQSDYKAHSNSIPDTVTVGKVQNFNSSDSEHDQLFTSQDQRRLSRFAQFALKASHEALQDAGLIAKGIELDTDQINPERIGCAIGSGIASIEDVYDTSVQFHNLNKRVSPLFVPKILSNMAAGNVSIKFQLKGPSHSVSTACATGNNAIGDAYNLIRLGMQDACLAGASEACVHPLSLAGFIRAKSINTTDGVSRPFDRKRSGFVLGEGAGIVVLESLEHAQKRGARILGEVCGYGLSSDAYHITSPSPGGDGAMRSMKMAIGNTPADEIQYVNAHATSTLLGDRAECSAILNLLHSQSNNRSSPICVSSNKGSMGHLLGAAGAVESIFTILSICEQKIPHTLNLREIGGAQGDLQKDFDELEFVTNEPKHKKLRYALCNSFGFGGVNTSLLFQKYND</sequence>
<dbReference type="GO" id="GO:0004315">
    <property type="term" value="F:3-oxoacyl-[acyl-carrier-protein] synthase activity"/>
    <property type="evidence" value="ECO:0007669"/>
    <property type="project" value="UniProtKB-EC"/>
</dbReference>
<dbReference type="GO" id="GO:0006633">
    <property type="term" value="P:fatty acid biosynthetic process"/>
    <property type="evidence" value="ECO:0007669"/>
    <property type="project" value="UniProtKB-KW"/>
</dbReference>
<dbReference type="InterPro" id="IPR017568">
    <property type="entry name" value="3-oxoacyl-ACP_synth-2"/>
</dbReference>
<dbReference type="GO" id="GO:0005739">
    <property type="term" value="C:mitochondrion"/>
    <property type="evidence" value="ECO:0007669"/>
    <property type="project" value="TreeGrafter"/>
</dbReference>
<keyword evidence="4" id="KW-0276">Fatty acid metabolism</keyword>
<evidence type="ECO:0000256" key="5">
    <source>
        <dbReference type="ARBA" id="ARBA00023098"/>
    </source>
</evidence>
<evidence type="ECO:0000313" key="14">
    <source>
        <dbReference type="Proteomes" id="UP000187013"/>
    </source>
</evidence>
<dbReference type="PANTHER" id="PTHR11712:SF336">
    <property type="entry name" value="3-OXOACYL-[ACYL-CARRIER-PROTEIN] SYNTHASE, MITOCHONDRIAL"/>
    <property type="match status" value="1"/>
</dbReference>
<keyword evidence="5" id="KW-0443">Lipid metabolism</keyword>
<keyword evidence="6 9" id="KW-0275">Fatty acid biosynthesis</keyword>
<dbReference type="NCBIfam" id="NF005589">
    <property type="entry name" value="PRK07314.1"/>
    <property type="match status" value="1"/>
</dbReference>
<evidence type="ECO:0000256" key="7">
    <source>
        <dbReference type="ARBA" id="ARBA00023315"/>
    </source>
</evidence>
<evidence type="ECO:0000259" key="12">
    <source>
        <dbReference type="PROSITE" id="PS52004"/>
    </source>
</evidence>
<dbReference type="InterPro" id="IPR018201">
    <property type="entry name" value="Ketoacyl_synth_AS"/>
</dbReference>
<dbReference type="PROSITE" id="PS00606">
    <property type="entry name" value="KS3_1"/>
    <property type="match status" value="1"/>
</dbReference>
<dbReference type="SMART" id="SM00825">
    <property type="entry name" value="PKS_KS"/>
    <property type="match status" value="1"/>
</dbReference>
<comment type="caution">
    <text evidence="13">The sequence shown here is derived from an EMBL/GenBank/DDBJ whole genome shotgun (WGS) entry which is preliminary data.</text>
</comment>